<dbReference type="EMBL" id="NFZW01000019">
    <property type="protein sequence ID" value="RFA33785.1"/>
    <property type="molecule type" value="Genomic_DNA"/>
</dbReference>
<comment type="caution">
    <text evidence="9">Lacks conserved residue(s) required for the propagation of feature annotation.</text>
</comment>
<evidence type="ECO:0000256" key="9">
    <source>
        <dbReference type="HAMAP-Rule" id="MF_00528"/>
    </source>
</evidence>
<comment type="subcellular location">
    <subcellularLocation>
        <location evidence="1 9">Cytoplasm</location>
    </subcellularLocation>
</comment>
<protein>
    <recommendedName>
        <fullName evidence="8 9">7-methyl-GTP pyrophosphatase</fullName>
        <shortName evidence="9">m(7)GTP pyrophosphatase</shortName>
        <ecNumber evidence="9">3.6.1.-</ecNumber>
    </recommendedName>
</protein>
<gene>
    <name evidence="10" type="ORF">CAL65_16775</name>
</gene>
<dbReference type="InterPro" id="IPR003697">
    <property type="entry name" value="Maf-like"/>
</dbReference>
<comment type="cofactor">
    <cofactor evidence="9">
        <name>a divalent metal cation</name>
        <dbReference type="ChEBI" id="CHEBI:60240"/>
    </cofactor>
</comment>
<dbReference type="FunFam" id="3.90.950.10:FF:000005">
    <property type="entry name" value="7-methyl-GTP pyrophosphatase"/>
    <property type="match status" value="1"/>
</dbReference>
<evidence type="ECO:0000256" key="8">
    <source>
        <dbReference type="ARBA" id="ARBA00068163"/>
    </source>
</evidence>
<dbReference type="RefSeq" id="WP_116302006.1">
    <property type="nucleotide sequence ID" value="NZ_NFZV01000007.1"/>
</dbReference>
<evidence type="ECO:0000313" key="11">
    <source>
        <dbReference type="Proteomes" id="UP000256763"/>
    </source>
</evidence>
<comment type="caution">
    <text evidence="10">The sequence shown here is derived from an EMBL/GenBank/DDBJ whole genome shotgun (WGS) entry which is preliminary data.</text>
</comment>
<keyword evidence="11" id="KW-1185">Reference proteome</keyword>
<evidence type="ECO:0000313" key="10">
    <source>
        <dbReference type="EMBL" id="RFA33785.1"/>
    </source>
</evidence>
<evidence type="ECO:0000256" key="2">
    <source>
        <dbReference type="ARBA" id="ARBA00022490"/>
    </source>
</evidence>
<dbReference type="Pfam" id="PF02545">
    <property type="entry name" value="Maf"/>
    <property type="match status" value="1"/>
</dbReference>
<evidence type="ECO:0000256" key="6">
    <source>
        <dbReference type="ARBA" id="ARBA00053369"/>
    </source>
</evidence>
<evidence type="ECO:0000256" key="1">
    <source>
        <dbReference type="ARBA" id="ARBA00004496"/>
    </source>
</evidence>
<feature type="site" description="Important for substrate specificity" evidence="9">
    <location>
        <position position="10"/>
    </location>
</feature>
<sequence length="190" mass="20934">MLVLASSSPYRRALLDRLAVGYEVCSPDIDETRLDNEAPAEYVARLSREKAQAVASRYPQHLIIGSDQAATLDDEVLGKPGDHSRAREQLRKASGRKVVFFTGLSLLNSATGRIQTATERYAVHFRDLSDEQIERYLSNEQPYQCAGSFKAEGLGIALFERLEGNDPNSLIGLPLIQLVSMLAQEGVTIP</sequence>
<evidence type="ECO:0000256" key="5">
    <source>
        <dbReference type="ARBA" id="ARBA00050213"/>
    </source>
</evidence>
<keyword evidence="4 9" id="KW-0546">Nucleotide metabolism</keyword>
<dbReference type="SUPFAM" id="SSF52972">
    <property type="entry name" value="ITPase-like"/>
    <property type="match status" value="1"/>
</dbReference>
<dbReference type="InterPro" id="IPR029001">
    <property type="entry name" value="ITPase-like_fam"/>
</dbReference>
<dbReference type="PANTHER" id="PTHR43213">
    <property type="entry name" value="BIFUNCTIONAL DTTP/UTP PYROPHOSPHATASE/METHYLTRANSFERASE PROTEIN-RELATED"/>
    <property type="match status" value="1"/>
</dbReference>
<evidence type="ECO:0000256" key="4">
    <source>
        <dbReference type="ARBA" id="ARBA00023080"/>
    </source>
</evidence>
<keyword evidence="3 9" id="KW-0378">Hydrolase</keyword>
<dbReference type="CDD" id="cd00555">
    <property type="entry name" value="Maf"/>
    <property type="match status" value="1"/>
</dbReference>
<reference evidence="11" key="1">
    <citation type="submission" date="2017-05" db="EMBL/GenBank/DDBJ databases">
        <authorList>
            <person name="Sharma S."/>
            <person name="Sidhu C."/>
            <person name="Pinnaka A.K."/>
        </authorList>
    </citation>
    <scope>NUCLEOTIDE SEQUENCE [LARGE SCALE GENOMIC DNA]</scope>
    <source>
        <strain evidence="11">AK93</strain>
    </source>
</reference>
<evidence type="ECO:0000256" key="7">
    <source>
        <dbReference type="ARBA" id="ARBA00060749"/>
    </source>
</evidence>
<comment type="catalytic activity">
    <reaction evidence="5 9">
        <text>N(7)-methyl-GTP + H2O = N(7)-methyl-GMP + diphosphate + H(+)</text>
        <dbReference type="Rhea" id="RHEA:58744"/>
        <dbReference type="ChEBI" id="CHEBI:15377"/>
        <dbReference type="ChEBI" id="CHEBI:15378"/>
        <dbReference type="ChEBI" id="CHEBI:33019"/>
        <dbReference type="ChEBI" id="CHEBI:58285"/>
        <dbReference type="ChEBI" id="CHEBI:87133"/>
    </reaction>
</comment>
<feature type="active site" description="Proton acceptor" evidence="9">
    <location>
        <position position="67"/>
    </location>
</feature>
<feature type="site" description="Important for substrate specificity" evidence="9">
    <location>
        <position position="152"/>
    </location>
</feature>
<dbReference type="GO" id="GO:0047429">
    <property type="term" value="F:nucleoside triphosphate diphosphatase activity"/>
    <property type="evidence" value="ECO:0007669"/>
    <property type="project" value="InterPro"/>
</dbReference>
<dbReference type="PANTHER" id="PTHR43213:SF10">
    <property type="entry name" value="7-METHYL-GTP PYROPHOSPHATASE"/>
    <property type="match status" value="1"/>
</dbReference>
<dbReference type="EC" id="3.6.1.-" evidence="9"/>
<dbReference type="AlphaFoldDB" id="A0A3E0WPA6"/>
<dbReference type="NCBIfam" id="TIGR00172">
    <property type="entry name" value="maf"/>
    <property type="match status" value="1"/>
</dbReference>
<dbReference type="HAMAP" id="MF_00528">
    <property type="entry name" value="Maf"/>
    <property type="match status" value="1"/>
</dbReference>
<dbReference type="Gene3D" id="3.90.950.10">
    <property type="match status" value="1"/>
</dbReference>
<dbReference type="Proteomes" id="UP000256763">
    <property type="component" value="Unassembled WGS sequence"/>
</dbReference>
<name>A0A3E0WPA6_9GAMM</name>
<comment type="function">
    <text evidence="6 9">Nucleoside triphosphate pyrophosphatase that hydrolyzes 7-methyl-GTP (m(7)GTP). May have a dual role in cell division arrest and in preventing the incorporation of modified nucleotides into cellular nucleic acids.</text>
</comment>
<feature type="site" description="Important for substrate specificity" evidence="9">
    <location>
        <position position="68"/>
    </location>
</feature>
<proteinExistence type="inferred from homology"/>
<dbReference type="OrthoDB" id="9813694at2"/>
<dbReference type="PIRSF" id="PIRSF006305">
    <property type="entry name" value="Maf"/>
    <property type="match status" value="1"/>
</dbReference>
<accession>A0A3E0WPA6</accession>
<keyword evidence="2 9" id="KW-0963">Cytoplasm</keyword>
<comment type="similarity">
    <text evidence="7 9">Belongs to the Maf family. YceF subfamily.</text>
</comment>
<evidence type="ECO:0000256" key="3">
    <source>
        <dbReference type="ARBA" id="ARBA00022801"/>
    </source>
</evidence>
<dbReference type="GO" id="GO:0009117">
    <property type="term" value="P:nucleotide metabolic process"/>
    <property type="evidence" value="ECO:0007669"/>
    <property type="project" value="UniProtKB-KW"/>
</dbReference>
<organism evidence="10 11">
    <name type="scientific">Alkalilimnicola ehrlichii</name>
    <dbReference type="NCBI Taxonomy" id="351052"/>
    <lineage>
        <taxon>Bacteria</taxon>
        <taxon>Pseudomonadati</taxon>
        <taxon>Pseudomonadota</taxon>
        <taxon>Gammaproteobacteria</taxon>
        <taxon>Chromatiales</taxon>
        <taxon>Ectothiorhodospiraceae</taxon>
        <taxon>Alkalilimnicola</taxon>
    </lineage>
</organism>
<dbReference type="GO" id="GO:0005737">
    <property type="term" value="C:cytoplasm"/>
    <property type="evidence" value="ECO:0007669"/>
    <property type="project" value="UniProtKB-SubCell"/>
</dbReference>